<evidence type="ECO:0000313" key="9">
    <source>
        <dbReference type="Proteomes" id="UP000593875"/>
    </source>
</evidence>
<keyword evidence="2 6" id="KW-0732">Signal</keyword>
<dbReference type="FunFam" id="3.30.1340.30:FF:000001">
    <property type="entry name" value="Molecular chaperone OsmY"/>
    <property type="match status" value="1"/>
</dbReference>
<protein>
    <recommendedName>
        <fullName evidence="5">Osmotically-inducible protein Y</fullName>
    </recommendedName>
</protein>
<evidence type="ECO:0000256" key="3">
    <source>
        <dbReference type="ARBA" id="ARBA00022737"/>
    </source>
</evidence>
<dbReference type="PANTHER" id="PTHR34606:SF16">
    <property type="entry name" value="BON DOMAIN-CONTAINING PROTEIN"/>
    <property type="match status" value="1"/>
</dbReference>
<dbReference type="RefSeq" id="WP_193687981.1">
    <property type="nucleotide sequence ID" value="NZ_CP062941.1"/>
</dbReference>
<dbReference type="GO" id="GO:0042597">
    <property type="term" value="C:periplasmic space"/>
    <property type="evidence" value="ECO:0007669"/>
    <property type="project" value="UniProtKB-SubCell"/>
</dbReference>
<evidence type="ECO:0000313" key="8">
    <source>
        <dbReference type="EMBL" id="QOL50997.1"/>
    </source>
</evidence>
<dbReference type="PANTHER" id="PTHR34606">
    <property type="entry name" value="BON DOMAIN-CONTAINING PROTEIN"/>
    <property type="match status" value="1"/>
</dbReference>
<name>A0A7L9U813_9BURK</name>
<comment type="subcellular location">
    <subcellularLocation>
        <location evidence="1">Periplasm</location>
    </subcellularLocation>
</comment>
<feature type="domain" description="BON" evidence="7">
    <location>
        <begin position="36"/>
        <end position="103"/>
    </location>
</feature>
<dbReference type="InterPro" id="IPR007055">
    <property type="entry name" value="BON_dom"/>
</dbReference>
<sequence>MNIAQRFISMFAAFMVFVLVGCAPTSTREGTGEYIDDTLITSKVKAAFAADPTVKATEVKVETFKGTVQLSGFVESRESAQKAVQLARGVKGVKEVRNNTVLK</sequence>
<evidence type="ECO:0000256" key="6">
    <source>
        <dbReference type="SAM" id="SignalP"/>
    </source>
</evidence>
<dbReference type="Pfam" id="PF04972">
    <property type="entry name" value="BON"/>
    <property type="match status" value="1"/>
</dbReference>
<evidence type="ECO:0000256" key="2">
    <source>
        <dbReference type="ARBA" id="ARBA00022729"/>
    </source>
</evidence>
<organism evidence="8 9">
    <name type="scientific">Massilia litorea</name>
    <dbReference type="NCBI Taxonomy" id="2769491"/>
    <lineage>
        <taxon>Bacteria</taxon>
        <taxon>Pseudomonadati</taxon>
        <taxon>Pseudomonadota</taxon>
        <taxon>Betaproteobacteria</taxon>
        <taxon>Burkholderiales</taxon>
        <taxon>Oxalobacteraceae</taxon>
        <taxon>Telluria group</taxon>
        <taxon>Massilia</taxon>
    </lineage>
</organism>
<feature type="signal peptide" evidence="6">
    <location>
        <begin position="1"/>
        <end position="23"/>
    </location>
</feature>
<keyword evidence="9" id="KW-1185">Reference proteome</keyword>
<feature type="chain" id="PRO_5032552021" description="Osmotically-inducible protein Y" evidence="6">
    <location>
        <begin position="24"/>
        <end position="103"/>
    </location>
</feature>
<dbReference type="InterPro" id="IPR051686">
    <property type="entry name" value="Lipoprotein_DolP"/>
</dbReference>
<dbReference type="InterPro" id="IPR014004">
    <property type="entry name" value="Transpt-assoc_nodulatn_dom_bac"/>
</dbReference>
<keyword evidence="3" id="KW-0677">Repeat</keyword>
<evidence type="ECO:0000256" key="5">
    <source>
        <dbReference type="ARBA" id="ARBA00070588"/>
    </source>
</evidence>
<accession>A0A7L9U813</accession>
<dbReference type="Gene3D" id="3.30.1340.30">
    <property type="match status" value="1"/>
</dbReference>
<dbReference type="Proteomes" id="UP000593875">
    <property type="component" value="Chromosome"/>
</dbReference>
<keyword evidence="4" id="KW-0574">Periplasm</keyword>
<dbReference type="PROSITE" id="PS51257">
    <property type="entry name" value="PROKAR_LIPOPROTEIN"/>
    <property type="match status" value="1"/>
</dbReference>
<evidence type="ECO:0000259" key="7">
    <source>
        <dbReference type="PROSITE" id="PS50914"/>
    </source>
</evidence>
<proteinExistence type="predicted"/>
<dbReference type="KEGG" id="mlir:LPB04_06855"/>
<gene>
    <name evidence="8" type="ORF">LPB04_06855</name>
</gene>
<dbReference type="AlphaFoldDB" id="A0A7L9U813"/>
<reference evidence="8 9" key="1">
    <citation type="submission" date="2020-10" db="EMBL/GenBank/DDBJ databases">
        <title>Genome sequencing of Massilia sp. LPB0304.</title>
        <authorList>
            <person name="Kim J."/>
        </authorList>
    </citation>
    <scope>NUCLEOTIDE SEQUENCE [LARGE SCALE GENOMIC DNA]</scope>
    <source>
        <strain evidence="8 9">LPB0304</strain>
    </source>
</reference>
<evidence type="ECO:0000256" key="1">
    <source>
        <dbReference type="ARBA" id="ARBA00004418"/>
    </source>
</evidence>
<dbReference type="PROSITE" id="PS50914">
    <property type="entry name" value="BON"/>
    <property type="match status" value="1"/>
</dbReference>
<dbReference type="SMART" id="SM00749">
    <property type="entry name" value="BON"/>
    <property type="match status" value="1"/>
</dbReference>
<evidence type="ECO:0000256" key="4">
    <source>
        <dbReference type="ARBA" id="ARBA00022764"/>
    </source>
</evidence>
<dbReference type="EMBL" id="CP062941">
    <property type="protein sequence ID" value="QOL50997.1"/>
    <property type="molecule type" value="Genomic_DNA"/>
</dbReference>